<evidence type="ECO:0000256" key="1">
    <source>
        <dbReference type="ARBA" id="ARBA00004138"/>
    </source>
</evidence>
<dbReference type="Proteomes" id="UP001162162">
    <property type="component" value="Unassembled WGS sequence"/>
</dbReference>
<keyword evidence="7" id="KW-1185">Reference proteome</keyword>
<reference evidence="6" key="1">
    <citation type="journal article" date="2023" name="Insect Mol. Biol.">
        <title>Genome sequencing provides insights into the evolution of gene families encoding plant cell wall-degrading enzymes in longhorned beetles.</title>
        <authorList>
            <person name="Shin N.R."/>
            <person name="Okamura Y."/>
            <person name="Kirsch R."/>
            <person name="Pauchet Y."/>
        </authorList>
    </citation>
    <scope>NUCLEOTIDE SEQUENCE</scope>
    <source>
        <strain evidence="6">AMC_N1</strain>
    </source>
</reference>
<keyword evidence="5" id="KW-0966">Cell projection</keyword>
<evidence type="ECO:0000256" key="2">
    <source>
        <dbReference type="ARBA" id="ARBA00004245"/>
    </source>
</evidence>
<accession>A0AAV8YFX9</accession>
<dbReference type="GO" id="GO:0035082">
    <property type="term" value="P:axoneme assembly"/>
    <property type="evidence" value="ECO:0007669"/>
    <property type="project" value="InterPro"/>
</dbReference>
<proteinExistence type="predicted"/>
<organism evidence="6 7">
    <name type="scientific">Aromia moschata</name>
    <dbReference type="NCBI Taxonomy" id="1265417"/>
    <lineage>
        <taxon>Eukaryota</taxon>
        <taxon>Metazoa</taxon>
        <taxon>Ecdysozoa</taxon>
        <taxon>Arthropoda</taxon>
        <taxon>Hexapoda</taxon>
        <taxon>Insecta</taxon>
        <taxon>Pterygota</taxon>
        <taxon>Neoptera</taxon>
        <taxon>Endopterygota</taxon>
        <taxon>Coleoptera</taxon>
        <taxon>Polyphaga</taxon>
        <taxon>Cucujiformia</taxon>
        <taxon>Chrysomeloidea</taxon>
        <taxon>Cerambycidae</taxon>
        <taxon>Cerambycinae</taxon>
        <taxon>Callichromatini</taxon>
        <taxon>Aromia</taxon>
    </lineage>
</organism>
<evidence type="ECO:0000256" key="4">
    <source>
        <dbReference type="ARBA" id="ARBA00023212"/>
    </source>
</evidence>
<comment type="subcellular location">
    <subcellularLocation>
        <location evidence="1">Cell projection</location>
        <location evidence="1">Cilium</location>
    </subcellularLocation>
    <subcellularLocation>
        <location evidence="2">Cytoplasm</location>
        <location evidence="2">Cytoskeleton</location>
    </subcellularLocation>
</comment>
<comment type="caution">
    <text evidence="6">The sequence shown here is derived from an EMBL/GenBank/DDBJ whole genome shotgun (WGS) entry which is preliminary data.</text>
</comment>
<name>A0AAV8YFX9_9CUCU</name>
<evidence type="ECO:0000313" key="6">
    <source>
        <dbReference type="EMBL" id="KAJ8950575.1"/>
    </source>
</evidence>
<dbReference type="GO" id="GO:0005879">
    <property type="term" value="C:axonemal microtubule"/>
    <property type="evidence" value="ECO:0007669"/>
    <property type="project" value="InterPro"/>
</dbReference>
<keyword evidence="3" id="KW-0963">Cytoplasm</keyword>
<dbReference type="EMBL" id="JAPWTK010000098">
    <property type="protein sequence ID" value="KAJ8950575.1"/>
    <property type="molecule type" value="Genomic_DNA"/>
</dbReference>
<dbReference type="InterPro" id="IPR026507">
    <property type="entry name" value="PIRC1/2"/>
</dbReference>
<dbReference type="AlphaFoldDB" id="A0AAV8YFX9"/>
<protein>
    <submittedName>
        <fullName evidence="6">Uncharacterized protein</fullName>
    </submittedName>
</protein>
<sequence length="86" mass="9553">MTSHAAFDRGGIRGSEWAVGVGMAWRGADIEGLYFKKYTLPKKFAPTIHSVPTSFFPTNQEFSKALGRSGMYRNYSLNTGLDPTPY</sequence>
<evidence type="ECO:0000313" key="7">
    <source>
        <dbReference type="Proteomes" id="UP001162162"/>
    </source>
</evidence>
<keyword evidence="4" id="KW-0206">Cytoskeleton</keyword>
<dbReference type="Pfam" id="PF14892">
    <property type="entry name" value="PIRC1_2"/>
    <property type="match status" value="1"/>
</dbReference>
<evidence type="ECO:0000256" key="5">
    <source>
        <dbReference type="ARBA" id="ARBA00023273"/>
    </source>
</evidence>
<gene>
    <name evidence="6" type="ORF">NQ318_015708</name>
</gene>
<evidence type="ECO:0000256" key="3">
    <source>
        <dbReference type="ARBA" id="ARBA00022490"/>
    </source>
</evidence>